<feature type="domain" description="Nudix hydrolase" evidence="2">
    <location>
        <begin position="42"/>
        <end position="180"/>
    </location>
</feature>
<protein>
    <submittedName>
        <fullName evidence="3">ADP-ribose pyrophosphatase</fullName>
    </submittedName>
</protein>
<accession>A0A1H3T0X1</accession>
<dbReference type="PANTHER" id="PTHR11839:SF31">
    <property type="entry name" value="ADP-RIBOSE PYROPHOSPHATASE"/>
    <property type="match status" value="1"/>
</dbReference>
<dbReference type="SUPFAM" id="SSF55811">
    <property type="entry name" value="Nudix"/>
    <property type="match status" value="1"/>
</dbReference>
<dbReference type="Pfam" id="PF00293">
    <property type="entry name" value="NUDIX"/>
    <property type="match status" value="1"/>
</dbReference>
<evidence type="ECO:0000256" key="1">
    <source>
        <dbReference type="ARBA" id="ARBA00022801"/>
    </source>
</evidence>
<dbReference type="GO" id="GO:0016787">
    <property type="term" value="F:hydrolase activity"/>
    <property type="evidence" value="ECO:0007669"/>
    <property type="project" value="UniProtKB-KW"/>
</dbReference>
<dbReference type="EMBL" id="FNPH01000016">
    <property type="protein sequence ID" value="SDZ43824.1"/>
    <property type="molecule type" value="Genomic_DNA"/>
</dbReference>
<dbReference type="InterPro" id="IPR000086">
    <property type="entry name" value="NUDIX_hydrolase_dom"/>
</dbReference>
<sequence length="201" mass="21961">MTTGEEIYQVRGREERFRGPVFTVVTDQVTMPDGRVVARDYLRHVGAVAVAAVDDDGRVALVRQYRHPVGRPLWELPAGLVDVPGEELPAAALRELAEEADLTAERIELLVDLHTSPGCSDELIRIYLARGLAPVAELDRHERRNEEAGMQLGWFNLDDAVEMVFNGMITNAACVAGVLAAARSRAAGWASLRPASAPLPR</sequence>
<dbReference type="InterPro" id="IPR015797">
    <property type="entry name" value="NUDIX_hydrolase-like_dom_sf"/>
</dbReference>
<evidence type="ECO:0000259" key="2">
    <source>
        <dbReference type="PROSITE" id="PS51462"/>
    </source>
</evidence>
<reference evidence="4" key="1">
    <citation type="submission" date="2016-10" db="EMBL/GenBank/DDBJ databases">
        <authorList>
            <person name="Varghese N."/>
            <person name="Submissions S."/>
        </authorList>
    </citation>
    <scope>NUCLEOTIDE SEQUENCE [LARGE SCALE GENOMIC DNA]</scope>
    <source>
        <strain evidence="4">DSM 45245</strain>
    </source>
</reference>
<proteinExistence type="predicted"/>
<dbReference type="AlphaFoldDB" id="A0A1H3T0X1"/>
<dbReference type="GO" id="GO:0005829">
    <property type="term" value="C:cytosol"/>
    <property type="evidence" value="ECO:0007669"/>
    <property type="project" value="TreeGrafter"/>
</dbReference>
<keyword evidence="1" id="KW-0378">Hydrolase</keyword>
<evidence type="ECO:0000313" key="3">
    <source>
        <dbReference type="EMBL" id="SDZ43824.1"/>
    </source>
</evidence>
<organism evidence="3 4">
    <name type="scientific">Micromonospora pattaloongensis</name>
    <dbReference type="NCBI Taxonomy" id="405436"/>
    <lineage>
        <taxon>Bacteria</taxon>
        <taxon>Bacillati</taxon>
        <taxon>Actinomycetota</taxon>
        <taxon>Actinomycetes</taxon>
        <taxon>Micromonosporales</taxon>
        <taxon>Micromonosporaceae</taxon>
        <taxon>Micromonospora</taxon>
    </lineage>
</organism>
<dbReference type="PANTHER" id="PTHR11839">
    <property type="entry name" value="UDP/ADP-SUGAR PYROPHOSPHATASE"/>
    <property type="match status" value="1"/>
</dbReference>
<keyword evidence="4" id="KW-1185">Reference proteome</keyword>
<dbReference type="STRING" id="405436.SAMN05444365_11644"/>
<dbReference type="PROSITE" id="PS51462">
    <property type="entry name" value="NUDIX"/>
    <property type="match status" value="1"/>
</dbReference>
<dbReference type="GO" id="GO:0019693">
    <property type="term" value="P:ribose phosphate metabolic process"/>
    <property type="evidence" value="ECO:0007669"/>
    <property type="project" value="TreeGrafter"/>
</dbReference>
<evidence type="ECO:0000313" key="4">
    <source>
        <dbReference type="Proteomes" id="UP000242415"/>
    </source>
</evidence>
<dbReference type="Gene3D" id="3.90.79.10">
    <property type="entry name" value="Nucleoside Triphosphate Pyrophosphohydrolase"/>
    <property type="match status" value="1"/>
</dbReference>
<dbReference type="GO" id="GO:0006753">
    <property type="term" value="P:nucleoside phosphate metabolic process"/>
    <property type="evidence" value="ECO:0007669"/>
    <property type="project" value="TreeGrafter"/>
</dbReference>
<gene>
    <name evidence="3" type="ORF">SAMN05444365_11644</name>
</gene>
<dbReference type="Proteomes" id="UP000242415">
    <property type="component" value="Unassembled WGS sequence"/>
</dbReference>
<name>A0A1H3T0X1_9ACTN</name>
<dbReference type="RefSeq" id="WP_245737027.1">
    <property type="nucleotide sequence ID" value="NZ_FNPH01000016.1"/>
</dbReference>